<dbReference type="Bgee" id="WBGene00011268">
    <property type="expression patterns" value="Expressed in germ line (C elegans) and 4 other cell types or tissues"/>
</dbReference>
<dbReference type="InterPro" id="IPR005135">
    <property type="entry name" value="Endo/exonuclease/phosphatase"/>
</dbReference>
<dbReference type="HOGENOM" id="CLU_016428_7_1_1"/>
<keyword evidence="2" id="KW-0540">Nuclease</keyword>
<evidence type="ECO:0000313" key="4">
    <source>
        <dbReference type="WormBase" id="R17.2"/>
    </source>
</evidence>
<evidence type="ECO:0000259" key="1">
    <source>
        <dbReference type="Pfam" id="PF03372"/>
    </source>
</evidence>
<dbReference type="PANTHER" id="PTHR12121:SF37">
    <property type="entry name" value="2',5'-PHOSPHODIESTERASE 12"/>
    <property type="match status" value="1"/>
</dbReference>
<dbReference type="InParanoid" id="O18005"/>
<dbReference type="RefSeq" id="NP_499388.1">
    <property type="nucleotide sequence ID" value="NM_066987.5"/>
</dbReference>
<dbReference type="OrthoDB" id="412787at2759"/>
<dbReference type="FunCoup" id="O18005">
    <property type="interactions" value="3004"/>
</dbReference>
<feature type="domain" description="Endonuclease/exonuclease/phosphatase" evidence="1">
    <location>
        <begin position="344"/>
        <end position="619"/>
    </location>
</feature>
<dbReference type="PaxDb" id="6239-R17.2"/>
<accession>O18005</accession>
<evidence type="ECO:0007829" key="5">
    <source>
        <dbReference type="PeptideAtlas" id="O18005"/>
    </source>
</evidence>
<dbReference type="Gene3D" id="3.60.10.10">
    <property type="entry name" value="Endonuclease/exonuclease/phosphatase"/>
    <property type="match status" value="1"/>
</dbReference>
<dbReference type="GO" id="GO:0000288">
    <property type="term" value="P:nuclear-transcribed mRNA catabolic process, deadenylation-dependent decay"/>
    <property type="evidence" value="ECO:0000318"/>
    <property type="project" value="GO_Central"/>
</dbReference>
<dbReference type="PANTHER" id="PTHR12121">
    <property type="entry name" value="CARBON CATABOLITE REPRESSOR PROTEIN 4"/>
    <property type="match status" value="1"/>
</dbReference>
<dbReference type="AGR" id="WB:WBGene00011268"/>
<dbReference type="FunFam" id="3.60.10.10:FF:000143">
    <property type="entry name" value="PhosphoDiEsterase"/>
    <property type="match status" value="1"/>
</dbReference>
<keyword evidence="5" id="KW-1267">Proteomics identification</keyword>
<dbReference type="CTD" id="176514"/>
<organism evidence="2 3">
    <name type="scientific">Caenorhabditis elegans</name>
    <dbReference type="NCBI Taxonomy" id="6239"/>
    <lineage>
        <taxon>Eukaryota</taxon>
        <taxon>Metazoa</taxon>
        <taxon>Ecdysozoa</taxon>
        <taxon>Nematoda</taxon>
        <taxon>Chromadorea</taxon>
        <taxon>Rhabditida</taxon>
        <taxon>Rhabditina</taxon>
        <taxon>Rhabditomorpha</taxon>
        <taxon>Rhabditoidea</taxon>
        <taxon>Rhabditidae</taxon>
        <taxon>Peloderinae</taxon>
        <taxon>Caenorhabditis</taxon>
    </lineage>
</organism>
<evidence type="ECO:0000313" key="3">
    <source>
        <dbReference type="Proteomes" id="UP000001940"/>
    </source>
</evidence>
<dbReference type="Pfam" id="PF03372">
    <property type="entry name" value="Exo_endo_phos"/>
    <property type="match status" value="1"/>
</dbReference>
<dbReference type="PIR" id="T24234">
    <property type="entry name" value="T24234"/>
</dbReference>
<dbReference type="PeptideAtlas" id="O18005"/>
<dbReference type="InterPro" id="IPR050410">
    <property type="entry name" value="CCR4/nocturin_mRNA_transcr"/>
</dbReference>
<dbReference type="GO" id="GO:0004519">
    <property type="term" value="F:endonuclease activity"/>
    <property type="evidence" value="ECO:0007669"/>
    <property type="project" value="UniProtKB-KW"/>
</dbReference>
<keyword evidence="2" id="KW-0378">Hydrolase</keyword>
<protein>
    <submittedName>
        <fullName evidence="2">Endonuclease/exonuclease/phosphatase domain-containing protein</fullName>
    </submittedName>
</protein>
<dbReference type="SMR" id="O18005"/>
<dbReference type="OMA" id="LDYIWGS"/>
<name>O18005_CAEEL</name>
<dbReference type="WormBase" id="R17.2">
    <property type="protein sequence ID" value="CE16315"/>
    <property type="gene ID" value="WBGene00011268"/>
    <property type="gene designation" value="pde-12"/>
</dbReference>
<gene>
    <name evidence="2 4" type="primary">pde-12</name>
    <name evidence="2" type="ORF">CELE_R17.2</name>
    <name evidence="4" type="ORF">R17.2</name>
</gene>
<dbReference type="Reactome" id="R-CEL-8983711">
    <property type="pathway name" value="OAS antiviral response"/>
</dbReference>
<dbReference type="Proteomes" id="UP000001940">
    <property type="component" value="Chromosome III"/>
</dbReference>
<dbReference type="GO" id="GO:0005739">
    <property type="term" value="C:mitochondrion"/>
    <property type="evidence" value="ECO:0000318"/>
    <property type="project" value="GO_Central"/>
</dbReference>
<dbReference type="GeneID" id="176514"/>
<dbReference type="KEGG" id="cel:CELE_R17.2"/>
<dbReference type="STRING" id="6239.R17.2.1"/>
<proteinExistence type="evidence at protein level"/>
<dbReference type="GO" id="GO:0000175">
    <property type="term" value="F:3'-5'-RNA exonuclease activity"/>
    <property type="evidence" value="ECO:0000318"/>
    <property type="project" value="GO_Central"/>
</dbReference>
<keyword evidence="2" id="KW-0255">Endonuclease</keyword>
<reference evidence="2 3" key="1">
    <citation type="journal article" date="1998" name="Science">
        <title>Genome sequence of the nematode C. elegans: a platform for investigating biology.</title>
        <authorList>
            <consortium name="The C. elegans sequencing consortium"/>
            <person name="Sulson J.E."/>
            <person name="Waterston R."/>
        </authorList>
    </citation>
    <scope>NUCLEOTIDE SEQUENCE [LARGE SCALE GENOMIC DNA]</scope>
    <source>
        <strain evidence="2 3">Bristol N2</strain>
    </source>
</reference>
<dbReference type="InterPro" id="IPR036691">
    <property type="entry name" value="Endo/exonu/phosph_ase_sf"/>
</dbReference>
<evidence type="ECO:0000313" key="2">
    <source>
        <dbReference type="EMBL" id="CAB07271.1"/>
    </source>
</evidence>
<keyword evidence="3" id="KW-1185">Reference proteome</keyword>
<dbReference type="PhylomeDB" id="O18005"/>
<sequence length="628" mass="71418">MLKHLTDFFKSVFIRKAPQQPLSWKDILKDEQALITPLKRRRTMLLPSNRIFLWKTEAPVQKKKIQTGLNFMFQFNHGEEHFVIKTQRAFEQKLVDEALPKISALMRKKSRTEASEEDISMQLAAEFENFKDINLKTTLEFADDKRISKLLVNGSEFEVIRNGIPISTVSITLTPIVGQFCMPTIAYNIKGTRVQLHWFVKDQKETGKSEKLGPTQKDNDSLKLAFEDEAARTFKLHGYSFRHSGPYFQPDEKDVSRLVAVVVESGKDHPAYAAISSRPISQLHDEVITDEQVKWCEEISLEDDSTIRIMSYNILADLYLNLTLPQEQLFFNYCQKSSQRIIYRTPIFLKQLHDFIHSARCSLIFLQEVDLSRHENFIVPFLNTISYSSEIAKKVGTVSEGVAIIFDSQRFQVISSKCYGVAELASGDILGILETSEESKERFSTRPTVLQIVVLKDSRTGKLLVCGNTHLHHNPIDEHVKVLQALTCTRKLLEIYEETRELNKGIEVLVLFGGDFNSTPNGAVFNLMSMGNLPKEDAVWNCDSKITPQDIKIDKKMDCLTGTPEYTNYTASSQKDGFVGCLDYIWGVGATSIRHCPLPSHEKVIKYTALPSPISPSDHLPIICDIKI</sequence>
<dbReference type="EMBL" id="BX284603">
    <property type="protein sequence ID" value="CAB07271.1"/>
    <property type="molecule type" value="Genomic_DNA"/>
</dbReference>
<dbReference type="SUPFAM" id="SSF56219">
    <property type="entry name" value="DNase I-like"/>
    <property type="match status" value="1"/>
</dbReference>
<dbReference type="UCSC" id="R17.2">
    <property type="organism name" value="c. elegans"/>
</dbReference>
<dbReference type="AlphaFoldDB" id="O18005"/>
<dbReference type="eggNOG" id="KOG0620">
    <property type="taxonomic scope" value="Eukaryota"/>
</dbReference>